<evidence type="ECO:0000313" key="2">
    <source>
        <dbReference type="Proteomes" id="UP001497680"/>
    </source>
</evidence>
<sequence>MPVPTPLLSVEWVAGPDSAKLEDSFQQAAPFLNLKDLPWSHNAPQVPPRLIQDHDFDQQWQVVLDSIGTYVNDLGQRVAVKKKNDSLSEANDIRWAAYNVTRYFLLASTMQIRIVDNDHPPPIIWIKSLDLMLRISDERIRHLLLPEMMQARLQADTRITIAPAPNPYPYPALLEGPSSIRLVVLLAAAESHFNIVCKLCNGTLGQDKYEALSYVWGDASKKRTITVNDLLFQATENLEVALRHLRYRDRHRVLWIDSMCINQNDPEERNAQVQKMDQIYSSSQRTIVWLGPEYEGSRAMLELMGRFGDLQDSLIKDEPPLTPFSTALNRLLQRPWFTRIWCIQEFILAQDVVFQCGQGSFGQKDLAKILVIKNELYSLSPEPQNDIGERERTVKVFRQSIAETYNLFFWKANRLLNSDISVLNLLYTFGDWAASDPRDKVFGFYGIVQEENIDRVVLKPDYKKNAGEVYTEIAVYFLRKYRNLSILSMASQPAEGLVDVSTLHLLPSWVPDWRDAQRFGRERNCRAISFHKKDRGTPLFDGIYNASLGVEATPVDLQNLDQVLVLDGINVDTIETIGDVLHGFDVSNNFDHALSIISKSEEIAGLSQGGHYRFSGQPVREAWWRTLLGDRMDDWKGKVGPRIRIPTEQGQHRVDWEQRFLSGDDFNTTMGGLTIKGLMCGRRFFKTAKGMFGLAPHSTRQGDQVVVLFGGTVPFIIRRYDKWYHILGEGYVHGIMDGEVIHQPRTKQFQDLEVERFHLA</sequence>
<name>A0ACC0CKL8_9PEZI</name>
<accession>A0ACC0CKL8</accession>
<protein>
    <submittedName>
        <fullName evidence="1">Heterokaryon incompatibility protein-domain-containing protein</fullName>
    </submittedName>
</protein>
<organism evidence="1 2">
    <name type="scientific">Hypoxylon rubiginosum</name>
    <dbReference type="NCBI Taxonomy" id="110542"/>
    <lineage>
        <taxon>Eukaryota</taxon>
        <taxon>Fungi</taxon>
        <taxon>Dikarya</taxon>
        <taxon>Ascomycota</taxon>
        <taxon>Pezizomycotina</taxon>
        <taxon>Sordariomycetes</taxon>
        <taxon>Xylariomycetidae</taxon>
        <taxon>Xylariales</taxon>
        <taxon>Hypoxylaceae</taxon>
        <taxon>Hypoxylon</taxon>
    </lineage>
</organism>
<evidence type="ECO:0000313" key="1">
    <source>
        <dbReference type="EMBL" id="KAI6080925.1"/>
    </source>
</evidence>
<keyword evidence="2" id="KW-1185">Reference proteome</keyword>
<dbReference type="Proteomes" id="UP001497680">
    <property type="component" value="Unassembled WGS sequence"/>
</dbReference>
<gene>
    <name evidence="1" type="ORF">F4821DRAFT_250398</name>
</gene>
<reference evidence="1 2" key="1">
    <citation type="journal article" date="2022" name="New Phytol.">
        <title>Ecological generalism drives hyperdiversity of secondary metabolite gene clusters in xylarialean endophytes.</title>
        <authorList>
            <person name="Franco M.E.E."/>
            <person name="Wisecaver J.H."/>
            <person name="Arnold A.E."/>
            <person name="Ju Y.M."/>
            <person name="Slot J.C."/>
            <person name="Ahrendt S."/>
            <person name="Moore L.P."/>
            <person name="Eastman K.E."/>
            <person name="Scott K."/>
            <person name="Konkel Z."/>
            <person name="Mondo S.J."/>
            <person name="Kuo A."/>
            <person name="Hayes R.D."/>
            <person name="Haridas S."/>
            <person name="Andreopoulos B."/>
            <person name="Riley R."/>
            <person name="LaButti K."/>
            <person name="Pangilinan J."/>
            <person name="Lipzen A."/>
            <person name="Amirebrahimi M."/>
            <person name="Yan J."/>
            <person name="Adam C."/>
            <person name="Keymanesh K."/>
            <person name="Ng V."/>
            <person name="Louie K."/>
            <person name="Northen T."/>
            <person name="Drula E."/>
            <person name="Henrissat B."/>
            <person name="Hsieh H.M."/>
            <person name="Youens-Clark K."/>
            <person name="Lutzoni F."/>
            <person name="Miadlikowska J."/>
            <person name="Eastwood D.C."/>
            <person name="Hamelin R.C."/>
            <person name="Grigoriev I.V."/>
            <person name="U'Ren J.M."/>
        </authorList>
    </citation>
    <scope>NUCLEOTIDE SEQUENCE [LARGE SCALE GENOMIC DNA]</scope>
    <source>
        <strain evidence="1 2">ER1909</strain>
    </source>
</reference>
<comment type="caution">
    <text evidence="1">The sequence shown here is derived from an EMBL/GenBank/DDBJ whole genome shotgun (WGS) entry which is preliminary data.</text>
</comment>
<dbReference type="EMBL" id="MU394415">
    <property type="protein sequence ID" value="KAI6080925.1"/>
    <property type="molecule type" value="Genomic_DNA"/>
</dbReference>
<proteinExistence type="predicted"/>